<gene>
    <name evidence="1" type="ORF">CROST_030630</name>
</gene>
<dbReference type="RefSeq" id="WP_077833034.1">
    <property type="nucleotide sequence ID" value="NZ_CP096983.1"/>
</dbReference>
<reference evidence="1 2" key="1">
    <citation type="submission" date="2022-04" db="EMBL/GenBank/DDBJ databases">
        <title>Genome sequence of C. roseum typestrain.</title>
        <authorList>
            <person name="Poehlein A."/>
            <person name="Schoch T."/>
            <person name="Duerre P."/>
            <person name="Daniel R."/>
        </authorList>
    </citation>
    <scope>NUCLEOTIDE SEQUENCE [LARGE SCALE GENOMIC DNA]</scope>
    <source>
        <strain evidence="1 2">DSM 7320</strain>
    </source>
</reference>
<evidence type="ECO:0000313" key="1">
    <source>
        <dbReference type="EMBL" id="URZ12341.1"/>
    </source>
</evidence>
<protein>
    <submittedName>
        <fullName evidence="1">Uncharacterized protein</fullName>
    </submittedName>
</protein>
<organism evidence="1 2">
    <name type="scientific">Clostridium felsineum</name>
    <dbReference type="NCBI Taxonomy" id="36839"/>
    <lineage>
        <taxon>Bacteria</taxon>
        <taxon>Bacillati</taxon>
        <taxon>Bacillota</taxon>
        <taxon>Clostridia</taxon>
        <taxon>Eubacteriales</taxon>
        <taxon>Clostridiaceae</taxon>
        <taxon>Clostridium</taxon>
    </lineage>
</organism>
<dbReference type="InterPro" id="IPR055151">
    <property type="entry name" value="GH113"/>
</dbReference>
<dbReference type="KEGG" id="crw:CROST_030630"/>
<name>A0A1S8MCH5_9CLOT</name>
<dbReference type="SUPFAM" id="SSF51445">
    <property type="entry name" value="(Trans)glycosidases"/>
    <property type="match status" value="1"/>
</dbReference>
<dbReference type="STRING" id="84029.CROST_12860"/>
<proteinExistence type="predicted"/>
<dbReference type="Proteomes" id="UP000190951">
    <property type="component" value="Chromosome"/>
</dbReference>
<dbReference type="InterPro" id="IPR017853">
    <property type="entry name" value="GH"/>
</dbReference>
<dbReference type="AlphaFoldDB" id="A0A1S8MCH5"/>
<accession>A0A1S8MCH5</accession>
<sequence>MFKKKSGIKLLAGVLVVIIVGAILSNKNSELFRAYESKVLNIIHRKTLNSFFKTKIKSGNLSVDYTVDKTLKDVDSMKLNTVNVPIEVDISDLSANSISVNKKSIEKAKIIIDKLNKRNINVILEPYPWINKGQDYETKMQPKDINKFFYVWKNEVVGKIIDEVAVPKRVDALCIASNFVNLENYSDKWCDIIDFSRSRYKGLITYKTNWWYTATWDKESKKKFNDKLNNKIFSKVDYISVAAYFEITPNAVNNVDYIKNSLYATTINGRGQRIVDELNELHEKWNKPIFFGELGFPRRDFASKEPWNPEPSNIEDGNEQARCFKAYKMVFTQSWFLGFSVFAIGNTEGIKNYYPSKESKEVIKEWFN</sequence>
<evidence type="ECO:0000313" key="2">
    <source>
        <dbReference type="Proteomes" id="UP000190951"/>
    </source>
</evidence>
<dbReference type="EMBL" id="CP096983">
    <property type="protein sequence ID" value="URZ12341.1"/>
    <property type="molecule type" value="Genomic_DNA"/>
</dbReference>
<dbReference type="Pfam" id="PF22612">
    <property type="entry name" value="GH113"/>
    <property type="match status" value="1"/>
</dbReference>
<keyword evidence="2" id="KW-1185">Reference proteome</keyword>
<dbReference type="Gene3D" id="3.20.20.80">
    <property type="entry name" value="Glycosidases"/>
    <property type="match status" value="1"/>
</dbReference>